<organism evidence="3 4">
    <name type="scientific">Ambispora gerdemannii</name>
    <dbReference type="NCBI Taxonomy" id="144530"/>
    <lineage>
        <taxon>Eukaryota</taxon>
        <taxon>Fungi</taxon>
        <taxon>Fungi incertae sedis</taxon>
        <taxon>Mucoromycota</taxon>
        <taxon>Glomeromycotina</taxon>
        <taxon>Glomeromycetes</taxon>
        <taxon>Archaeosporales</taxon>
        <taxon>Ambisporaceae</taxon>
        <taxon>Ambispora</taxon>
    </lineage>
</organism>
<dbReference type="Gene3D" id="3.30.60.10">
    <property type="entry name" value="Endochitinase-like"/>
    <property type="match status" value="1"/>
</dbReference>
<accession>A0A9N8WHG5</accession>
<dbReference type="EMBL" id="CAJVPL010000321">
    <property type="protein sequence ID" value="CAG8482799.1"/>
    <property type="molecule type" value="Genomic_DNA"/>
</dbReference>
<dbReference type="CDD" id="cd00035">
    <property type="entry name" value="ChtBD1"/>
    <property type="match status" value="1"/>
</dbReference>
<reference evidence="3" key="1">
    <citation type="submission" date="2021-06" db="EMBL/GenBank/DDBJ databases">
        <authorList>
            <person name="Kallberg Y."/>
            <person name="Tangrot J."/>
            <person name="Rosling A."/>
        </authorList>
    </citation>
    <scope>NUCLEOTIDE SEQUENCE</scope>
    <source>
        <strain evidence="3">MT106</strain>
    </source>
</reference>
<sequence>MSRYKKALLQLAISAFLIFSVNAEDCGTQNPNGKCNASAGECCSKWGGFCGVDNAWCSAGRNISSSTSTPTSTDADAEKTSIHDDHLDLVAFNKAGVAPLLIIVHLAVNLDSVNAIAIVRPLHRKLFQTQLPVYAQLRIHLYRLLTMVLMPVLRILGEQGDYSMEYDTGEYLEQLKQHNLQQRQLINYQQNLFLNQQHNLQQQQQPPGNSNLMGMMIYGTTNIFSTHVSNQNDNDTSSILNDAYW</sequence>
<keyword evidence="4" id="KW-1185">Reference proteome</keyword>
<keyword evidence="2" id="KW-0732">Signal</keyword>
<evidence type="ECO:0000256" key="2">
    <source>
        <dbReference type="SAM" id="SignalP"/>
    </source>
</evidence>
<dbReference type="GO" id="GO:0008061">
    <property type="term" value="F:chitin binding"/>
    <property type="evidence" value="ECO:0007669"/>
    <property type="project" value="UniProtKB-KW"/>
</dbReference>
<dbReference type="InterPro" id="IPR036861">
    <property type="entry name" value="Endochitinase-like_sf"/>
</dbReference>
<comment type="caution">
    <text evidence="3">The sequence shown here is derived from an EMBL/GenBank/DDBJ whole genome shotgun (WGS) entry which is preliminary data.</text>
</comment>
<name>A0A9N8WHG5_9GLOM</name>
<dbReference type="AlphaFoldDB" id="A0A9N8WHG5"/>
<protein>
    <submittedName>
        <fullName evidence="3">8019_t:CDS:1</fullName>
    </submittedName>
</protein>
<evidence type="ECO:0000256" key="1">
    <source>
        <dbReference type="ARBA" id="ARBA00022669"/>
    </source>
</evidence>
<feature type="chain" id="PRO_5040354278" evidence="2">
    <location>
        <begin position="24"/>
        <end position="245"/>
    </location>
</feature>
<evidence type="ECO:0000313" key="4">
    <source>
        <dbReference type="Proteomes" id="UP000789831"/>
    </source>
</evidence>
<dbReference type="Proteomes" id="UP000789831">
    <property type="component" value="Unassembled WGS sequence"/>
</dbReference>
<keyword evidence="1" id="KW-0147">Chitin-binding</keyword>
<gene>
    <name evidence="3" type="ORF">AGERDE_LOCUS3325</name>
</gene>
<proteinExistence type="predicted"/>
<feature type="signal peptide" evidence="2">
    <location>
        <begin position="1"/>
        <end position="23"/>
    </location>
</feature>
<evidence type="ECO:0000313" key="3">
    <source>
        <dbReference type="EMBL" id="CAG8482799.1"/>
    </source>
</evidence>